<accession>A0A7I9ZIW9</accession>
<evidence type="ECO:0000313" key="4">
    <source>
        <dbReference type="Proteomes" id="UP000465304"/>
    </source>
</evidence>
<evidence type="ECO:0000256" key="1">
    <source>
        <dbReference type="SAM" id="MobiDB-lite"/>
    </source>
</evidence>
<feature type="transmembrane region" description="Helical" evidence="2">
    <location>
        <begin position="65"/>
        <end position="92"/>
    </location>
</feature>
<feature type="transmembrane region" description="Helical" evidence="2">
    <location>
        <begin position="40"/>
        <end position="59"/>
    </location>
</feature>
<keyword evidence="2" id="KW-1133">Transmembrane helix</keyword>
<feature type="compositionally biased region" description="Polar residues" evidence="1">
    <location>
        <begin position="21"/>
        <end position="35"/>
    </location>
</feature>
<evidence type="ECO:0000256" key="2">
    <source>
        <dbReference type="SAM" id="Phobius"/>
    </source>
</evidence>
<reference evidence="3 4" key="1">
    <citation type="journal article" date="2019" name="Emerg. Microbes Infect.">
        <title>Comprehensive subspecies identification of 175 nontuberculous mycobacteria species based on 7547 genomic profiles.</title>
        <authorList>
            <person name="Matsumoto Y."/>
            <person name="Kinjo T."/>
            <person name="Motooka D."/>
            <person name="Nabeya D."/>
            <person name="Jung N."/>
            <person name="Uechi K."/>
            <person name="Horii T."/>
            <person name="Iida T."/>
            <person name="Fujita J."/>
            <person name="Nakamura S."/>
        </authorList>
    </citation>
    <scope>NUCLEOTIDE SEQUENCE [LARGE SCALE GENOMIC DNA]</scope>
    <source>
        <strain evidence="3 4">JCM 30996</strain>
    </source>
</reference>
<proteinExistence type="predicted"/>
<sequence>MVGLSEVAKQSEFGEPDNPSPWISRQASLNDGASQPAGSVAATLVMIALLIIFVANSVPTATWPFIAVIIVALIVGVTVLSVTIALTSVFWLRSASRNTEDVRYRSSSTSRESSD</sequence>
<dbReference type="AlphaFoldDB" id="A0A7I9ZIW9"/>
<name>A0A7I9ZIW9_9MYCO</name>
<keyword evidence="2" id="KW-0812">Transmembrane</keyword>
<evidence type="ECO:0000313" key="3">
    <source>
        <dbReference type="EMBL" id="GFH00961.1"/>
    </source>
</evidence>
<keyword evidence="2" id="KW-0472">Membrane</keyword>
<comment type="caution">
    <text evidence="3">The sequence shown here is derived from an EMBL/GenBank/DDBJ whole genome shotgun (WGS) entry which is preliminary data.</text>
</comment>
<organism evidence="3 4">
    <name type="scientific">Mycolicibacterium hippocampi</name>
    <dbReference type="NCBI Taxonomy" id="659824"/>
    <lineage>
        <taxon>Bacteria</taxon>
        <taxon>Bacillati</taxon>
        <taxon>Actinomycetota</taxon>
        <taxon>Actinomycetes</taxon>
        <taxon>Mycobacteriales</taxon>
        <taxon>Mycobacteriaceae</taxon>
        <taxon>Mycolicibacterium</taxon>
    </lineage>
</organism>
<protein>
    <submittedName>
        <fullName evidence="3">Uncharacterized protein</fullName>
    </submittedName>
</protein>
<dbReference type="Proteomes" id="UP000465304">
    <property type="component" value="Unassembled WGS sequence"/>
</dbReference>
<dbReference type="EMBL" id="BLLB01000002">
    <property type="protein sequence ID" value="GFH00961.1"/>
    <property type="molecule type" value="Genomic_DNA"/>
</dbReference>
<feature type="region of interest" description="Disordered" evidence="1">
    <location>
        <begin position="1"/>
        <end position="35"/>
    </location>
</feature>
<keyword evidence="4" id="KW-1185">Reference proteome</keyword>
<gene>
    <name evidence="3" type="ORF">MHIP_14440</name>
</gene>